<dbReference type="Pfam" id="PF00364">
    <property type="entry name" value="Biotin_lipoyl"/>
    <property type="match status" value="1"/>
</dbReference>
<dbReference type="InterPro" id="IPR036625">
    <property type="entry name" value="E3-bd_dom_sf"/>
</dbReference>
<dbReference type="Proteomes" id="UP000295030">
    <property type="component" value="Unassembled WGS sequence"/>
</dbReference>
<dbReference type="AlphaFoldDB" id="A0A4R1HZN3"/>
<dbReference type="InterPro" id="IPR000073">
    <property type="entry name" value="AB_hydrolase_1"/>
</dbReference>
<accession>A0A4R1HZN3</accession>
<dbReference type="PRINTS" id="PR00111">
    <property type="entry name" value="ABHYDROLASE"/>
</dbReference>
<organism evidence="7 8">
    <name type="scientific">Ancylobacter aquaticus</name>
    <dbReference type="NCBI Taxonomy" id="100"/>
    <lineage>
        <taxon>Bacteria</taxon>
        <taxon>Pseudomonadati</taxon>
        <taxon>Pseudomonadota</taxon>
        <taxon>Alphaproteobacteria</taxon>
        <taxon>Hyphomicrobiales</taxon>
        <taxon>Xanthobacteraceae</taxon>
        <taxon>Ancylobacter</taxon>
    </lineage>
</organism>
<dbReference type="GO" id="GO:0016746">
    <property type="term" value="F:acyltransferase activity"/>
    <property type="evidence" value="ECO:0007669"/>
    <property type="project" value="InterPro"/>
</dbReference>
<dbReference type="EMBL" id="SMFY01000002">
    <property type="protein sequence ID" value="TCK28307.1"/>
    <property type="molecule type" value="Genomic_DNA"/>
</dbReference>
<comment type="cofactor">
    <cofactor evidence="1">
        <name>(R)-lipoate</name>
        <dbReference type="ChEBI" id="CHEBI:83088"/>
    </cofactor>
</comment>
<proteinExistence type="inferred from homology"/>
<comment type="similarity">
    <text evidence="2">Belongs to the 2-oxoacid dehydrogenase family.</text>
</comment>
<dbReference type="SUPFAM" id="SSF51230">
    <property type="entry name" value="Single hybrid motif"/>
    <property type="match status" value="1"/>
</dbReference>
<evidence type="ECO:0000313" key="7">
    <source>
        <dbReference type="EMBL" id="TCK28307.1"/>
    </source>
</evidence>
<dbReference type="Pfam" id="PF02817">
    <property type="entry name" value="E3_binding"/>
    <property type="match status" value="1"/>
</dbReference>
<evidence type="ECO:0000313" key="8">
    <source>
        <dbReference type="Proteomes" id="UP000295030"/>
    </source>
</evidence>
<evidence type="ECO:0000256" key="4">
    <source>
        <dbReference type="SAM" id="MobiDB-lite"/>
    </source>
</evidence>
<dbReference type="Pfam" id="PF12697">
    <property type="entry name" value="Abhydrolase_6"/>
    <property type="match status" value="1"/>
</dbReference>
<keyword evidence="8" id="KW-1185">Reference proteome</keyword>
<keyword evidence="7" id="KW-0670">Pyruvate</keyword>
<dbReference type="Gene3D" id="3.40.50.1820">
    <property type="entry name" value="alpha/beta hydrolase"/>
    <property type="match status" value="1"/>
</dbReference>
<gene>
    <name evidence="7" type="ORF">EV667_2311</name>
</gene>
<comment type="caution">
    <text evidence="7">The sequence shown here is derived from an EMBL/GenBank/DDBJ whole genome shotgun (WGS) entry which is preliminary data.</text>
</comment>
<evidence type="ECO:0000259" key="6">
    <source>
        <dbReference type="PROSITE" id="PS51826"/>
    </source>
</evidence>
<keyword evidence="7" id="KW-0808">Transferase</keyword>
<feature type="domain" description="Lipoyl-binding" evidence="5">
    <location>
        <begin position="1"/>
        <end position="77"/>
    </location>
</feature>
<evidence type="ECO:0000256" key="2">
    <source>
        <dbReference type="ARBA" id="ARBA00007317"/>
    </source>
</evidence>
<dbReference type="GO" id="GO:0016020">
    <property type="term" value="C:membrane"/>
    <property type="evidence" value="ECO:0007669"/>
    <property type="project" value="TreeGrafter"/>
</dbReference>
<dbReference type="InterPro" id="IPR050266">
    <property type="entry name" value="AB_hydrolase_sf"/>
</dbReference>
<dbReference type="RefSeq" id="WP_131835466.1">
    <property type="nucleotide sequence ID" value="NZ_SMFY01000002.1"/>
</dbReference>
<dbReference type="InterPro" id="IPR004167">
    <property type="entry name" value="PSBD"/>
</dbReference>
<dbReference type="SUPFAM" id="SSF47005">
    <property type="entry name" value="Peripheral subunit-binding domain of 2-oxo acid dehydrogenase complex"/>
    <property type="match status" value="1"/>
</dbReference>
<dbReference type="PROSITE" id="PS00189">
    <property type="entry name" value="LIPOYL"/>
    <property type="match status" value="1"/>
</dbReference>
<dbReference type="Gene3D" id="4.10.320.10">
    <property type="entry name" value="E3-binding domain"/>
    <property type="match status" value="1"/>
</dbReference>
<keyword evidence="3" id="KW-0450">Lipoyl</keyword>
<dbReference type="OrthoDB" id="9804723at2"/>
<evidence type="ECO:0000259" key="5">
    <source>
        <dbReference type="PROSITE" id="PS50968"/>
    </source>
</evidence>
<dbReference type="Gene3D" id="2.40.50.100">
    <property type="match status" value="1"/>
</dbReference>
<dbReference type="InterPro" id="IPR000089">
    <property type="entry name" value="Biotin_lipoyl"/>
</dbReference>
<dbReference type="InterPro" id="IPR029058">
    <property type="entry name" value="AB_hydrolase_fold"/>
</dbReference>
<dbReference type="PANTHER" id="PTHR43798">
    <property type="entry name" value="MONOACYLGLYCEROL LIPASE"/>
    <property type="match status" value="1"/>
</dbReference>
<dbReference type="PROSITE" id="PS51826">
    <property type="entry name" value="PSBD"/>
    <property type="match status" value="1"/>
</dbReference>
<dbReference type="NCBIfam" id="NF011457">
    <property type="entry name" value="PRK14875.1"/>
    <property type="match status" value="1"/>
</dbReference>
<feature type="domain" description="Peripheral subunit-binding (PSBD)" evidence="6">
    <location>
        <begin position="124"/>
        <end position="161"/>
    </location>
</feature>
<evidence type="ECO:0000256" key="1">
    <source>
        <dbReference type="ARBA" id="ARBA00001938"/>
    </source>
</evidence>
<protein>
    <submittedName>
        <fullName evidence="7">Pyruvate dehydrogenase E2 component (Dihydrolipoamide acetyltransferase)</fullName>
    </submittedName>
</protein>
<dbReference type="PANTHER" id="PTHR43798:SF33">
    <property type="entry name" value="HYDROLASE, PUTATIVE (AFU_ORTHOLOGUE AFUA_2G14860)-RELATED"/>
    <property type="match status" value="1"/>
</dbReference>
<reference evidence="7 8" key="1">
    <citation type="submission" date="2019-03" db="EMBL/GenBank/DDBJ databases">
        <title>Genomic Encyclopedia of Type Strains, Phase IV (KMG-IV): sequencing the most valuable type-strain genomes for metagenomic binning, comparative biology and taxonomic classification.</title>
        <authorList>
            <person name="Goeker M."/>
        </authorList>
    </citation>
    <scope>NUCLEOTIDE SEQUENCE [LARGE SCALE GENOMIC DNA]</scope>
    <source>
        <strain evidence="7 8">DSM 101</strain>
    </source>
</reference>
<dbReference type="PROSITE" id="PS50968">
    <property type="entry name" value="BIOTINYL_LIPOYL"/>
    <property type="match status" value="1"/>
</dbReference>
<dbReference type="SUPFAM" id="SSF53474">
    <property type="entry name" value="alpha/beta-Hydrolases"/>
    <property type="match status" value="1"/>
</dbReference>
<feature type="region of interest" description="Disordered" evidence="4">
    <location>
        <begin position="82"/>
        <end position="107"/>
    </location>
</feature>
<name>A0A4R1HZN3_ANCAQ</name>
<dbReference type="CDD" id="cd06849">
    <property type="entry name" value="lipoyl_domain"/>
    <property type="match status" value="1"/>
</dbReference>
<dbReference type="InterPro" id="IPR011053">
    <property type="entry name" value="Single_hybrid_motif"/>
</dbReference>
<sequence length="432" mass="44207">MTDITVVGAGGEYMESVVVVAWHKKPGENVAAGELVVTVETAKAATEIEAPVSGVLADIRAQIGEEVAIGTVLGTIRDGATQGAPATAVAPPAAPAPATPAAPAARTPPAVAPPVAANGSVRVTASPLARRIAASRGIDLNEIIPSSPSGRIKLRDVDAFTEARPAAGNAPIGVPSPAASAISLARRGSATGTPFVFLHGFGADGFSWQPLLATLGADHAAVLVDLPGHGRSPADAGARSFEDLASTIAQALNEAGIEECHLVGHSLGGGVAIALAETGRVVPRSLTLIAPAGLGPEIDGDFLDGFSRATRVESLRPWMLRLFADPSIVSPGYVQAALKARTEELRQAQAVLADRLFPDGTQAGEMRAALRRIAVPQRIIWGECDRIIPMRHALGAGPEAAIHLLPNVGHMPHVEAPSTVARLILQNARSAG</sequence>
<evidence type="ECO:0000256" key="3">
    <source>
        <dbReference type="ARBA" id="ARBA00022823"/>
    </source>
</evidence>
<dbReference type="InterPro" id="IPR003016">
    <property type="entry name" value="2-oxoA_DH_lipoyl-BS"/>
</dbReference>